<evidence type="ECO:0000313" key="3">
    <source>
        <dbReference type="Proteomes" id="UP001528411"/>
    </source>
</evidence>
<keyword evidence="1" id="KW-0732">Signal</keyword>
<gene>
    <name evidence="2" type="ORF">PN838_16530</name>
</gene>
<dbReference type="RefSeq" id="WP_272181372.1">
    <property type="nucleotide sequence ID" value="NZ_JAQOMS010000002.1"/>
</dbReference>
<feature type="chain" id="PRO_5047098257" evidence="1">
    <location>
        <begin position="27"/>
        <end position="167"/>
    </location>
</feature>
<dbReference type="Proteomes" id="UP001528411">
    <property type="component" value="Unassembled WGS sequence"/>
</dbReference>
<accession>A0ABT5FGR9</accession>
<protein>
    <submittedName>
        <fullName evidence="2">Uncharacterized protein</fullName>
    </submittedName>
</protein>
<evidence type="ECO:0000256" key="1">
    <source>
        <dbReference type="SAM" id="SignalP"/>
    </source>
</evidence>
<proteinExistence type="predicted"/>
<name>A0ABT5FGR9_9GAMM</name>
<evidence type="ECO:0000313" key="2">
    <source>
        <dbReference type="EMBL" id="MDC2890077.1"/>
    </source>
</evidence>
<organism evidence="2 3">
    <name type="scientific">Psychrosphaera algicola</name>
    <dbReference type="NCBI Taxonomy" id="3023714"/>
    <lineage>
        <taxon>Bacteria</taxon>
        <taxon>Pseudomonadati</taxon>
        <taxon>Pseudomonadota</taxon>
        <taxon>Gammaproteobacteria</taxon>
        <taxon>Alteromonadales</taxon>
        <taxon>Pseudoalteromonadaceae</taxon>
        <taxon>Psychrosphaera</taxon>
    </lineage>
</organism>
<sequence>MTTSKTQFSIFLLTLIAVTSVFSANAAGISNKDYAACNSIKADIKRLNCYDKLADRVFSSKGKVAHSDEAVKQAPKKSANSKFGLEHKQYLDEQSAEQITATVTKVKKTAYGHLKIYLDNGQIWKQTTTDRLKLKANEVIVIERAILGSFTLKKANSNNQYKIKRLK</sequence>
<feature type="signal peptide" evidence="1">
    <location>
        <begin position="1"/>
        <end position="26"/>
    </location>
</feature>
<reference evidence="2 3" key="1">
    <citation type="submission" date="2023-01" db="EMBL/GenBank/DDBJ databases">
        <title>Psychrosphaera sp. nov., isolated from marine algae.</title>
        <authorList>
            <person name="Bayburt H."/>
            <person name="Choi B.J."/>
            <person name="Kim J.M."/>
            <person name="Choi D.G."/>
            <person name="Jeon C.O."/>
        </authorList>
    </citation>
    <scope>NUCLEOTIDE SEQUENCE [LARGE SCALE GENOMIC DNA]</scope>
    <source>
        <strain evidence="2 3">G1-22</strain>
    </source>
</reference>
<keyword evidence="3" id="KW-1185">Reference proteome</keyword>
<comment type="caution">
    <text evidence="2">The sequence shown here is derived from an EMBL/GenBank/DDBJ whole genome shotgun (WGS) entry which is preliminary data.</text>
</comment>
<dbReference type="EMBL" id="JAQOMS010000002">
    <property type="protein sequence ID" value="MDC2890077.1"/>
    <property type="molecule type" value="Genomic_DNA"/>
</dbReference>